<accession>A0ABR8J915</accession>
<comment type="caution">
    <text evidence="1">The sequence shown here is derived from an EMBL/GenBank/DDBJ whole genome shotgun (WGS) entry which is preliminary data.</text>
</comment>
<protein>
    <submittedName>
        <fullName evidence="1">Uncharacterized protein</fullName>
    </submittedName>
</protein>
<dbReference type="RefSeq" id="WP_190908994.1">
    <property type="nucleotide sequence ID" value="NZ_JACJTQ010000064.1"/>
</dbReference>
<evidence type="ECO:0000313" key="2">
    <source>
        <dbReference type="Proteomes" id="UP000660381"/>
    </source>
</evidence>
<reference evidence="1 2" key="1">
    <citation type="journal article" date="2020" name="ISME J.">
        <title>Comparative genomics reveals insights into cyanobacterial evolution and habitat adaptation.</title>
        <authorList>
            <person name="Chen M.Y."/>
            <person name="Teng W.K."/>
            <person name="Zhao L."/>
            <person name="Hu C.X."/>
            <person name="Zhou Y.K."/>
            <person name="Han B.P."/>
            <person name="Song L.R."/>
            <person name="Shu W.S."/>
        </authorList>
    </citation>
    <scope>NUCLEOTIDE SEQUENCE [LARGE SCALE GENOMIC DNA]</scope>
    <source>
        <strain evidence="1 2">FACHB-362</strain>
    </source>
</reference>
<dbReference type="EMBL" id="JACJTQ010000064">
    <property type="protein sequence ID" value="MBD2694869.1"/>
    <property type="molecule type" value="Genomic_DNA"/>
</dbReference>
<dbReference type="Proteomes" id="UP000660381">
    <property type="component" value="Unassembled WGS sequence"/>
</dbReference>
<evidence type="ECO:0000313" key="1">
    <source>
        <dbReference type="EMBL" id="MBD2694869.1"/>
    </source>
</evidence>
<sequence length="46" mass="5021">MLRDRAAFGDVVDTVGKGSLGGSSREKGFKPVKISLHSYLYLCLFT</sequence>
<keyword evidence="2" id="KW-1185">Reference proteome</keyword>
<gene>
    <name evidence="1" type="ORF">H6G68_24560</name>
</gene>
<organism evidence="1 2">
    <name type="scientific">Anabaena catenula FACHB-362</name>
    <dbReference type="NCBI Taxonomy" id="2692877"/>
    <lineage>
        <taxon>Bacteria</taxon>
        <taxon>Bacillati</taxon>
        <taxon>Cyanobacteriota</taxon>
        <taxon>Cyanophyceae</taxon>
        <taxon>Nostocales</taxon>
        <taxon>Nostocaceae</taxon>
        <taxon>Anabaena</taxon>
    </lineage>
</organism>
<name>A0ABR8J915_9NOST</name>
<proteinExistence type="predicted"/>